<dbReference type="Proteomes" id="UP001176468">
    <property type="component" value="Unassembled WGS sequence"/>
</dbReference>
<organism evidence="2 3">
    <name type="scientific">Sphingomonas immobilis</name>
    <dbReference type="NCBI Taxonomy" id="3063997"/>
    <lineage>
        <taxon>Bacteria</taxon>
        <taxon>Pseudomonadati</taxon>
        <taxon>Pseudomonadota</taxon>
        <taxon>Alphaproteobacteria</taxon>
        <taxon>Sphingomonadales</taxon>
        <taxon>Sphingomonadaceae</taxon>
        <taxon>Sphingomonas</taxon>
    </lineage>
</organism>
<sequence>MQRPTSITVFALLFGFSTLVALLLALYATRTSDFGFRIAPDAAQTLAARIMTIRLLGIAFALSLMLLIFFGRSRAARGALGLRWMLGLATSIAFLRAAGMITLPSESGAAAITLSIIQLSVEGLAILILYGEDAATWFDRRRVY</sequence>
<feature type="transmembrane region" description="Helical" evidence="1">
    <location>
        <begin position="7"/>
        <end position="28"/>
    </location>
</feature>
<name>A0ABT8ZZD8_9SPHN</name>
<feature type="transmembrane region" description="Helical" evidence="1">
    <location>
        <begin position="48"/>
        <end position="70"/>
    </location>
</feature>
<proteinExistence type="predicted"/>
<evidence type="ECO:0008006" key="4">
    <source>
        <dbReference type="Google" id="ProtNLM"/>
    </source>
</evidence>
<gene>
    <name evidence="2" type="ORF">Q5H94_08475</name>
</gene>
<comment type="caution">
    <text evidence="2">The sequence shown here is derived from an EMBL/GenBank/DDBJ whole genome shotgun (WGS) entry which is preliminary data.</text>
</comment>
<keyword evidence="3" id="KW-1185">Reference proteome</keyword>
<keyword evidence="1" id="KW-0812">Transmembrane</keyword>
<feature type="transmembrane region" description="Helical" evidence="1">
    <location>
        <begin position="109"/>
        <end position="131"/>
    </location>
</feature>
<dbReference type="EMBL" id="JAUQSZ010000005">
    <property type="protein sequence ID" value="MDO7842360.1"/>
    <property type="molecule type" value="Genomic_DNA"/>
</dbReference>
<evidence type="ECO:0000313" key="3">
    <source>
        <dbReference type="Proteomes" id="UP001176468"/>
    </source>
</evidence>
<feature type="transmembrane region" description="Helical" evidence="1">
    <location>
        <begin position="82"/>
        <end position="103"/>
    </location>
</feature>
<dbReference type="RefSeq" id="WP_304560829.1">
    <property type="nucleotide sequence ID" value="NZ_JAUQSZ010000005.1"/>
</dbReference>
<evidence type="ECO:0000256" key="1">
    <source>
        <dbReference type="SAM" id="Phobius"/>
    </source>
</evidence>
<evidence type="ECO:0000313" key="2">
    <source>
        <dbReference type="EMBL" id="MDO7842360.1"/>
    </source>
</evidence>
<accession>A0ABT8ZZD8</accession>
<keyword evidence="1" id="KW-1133">Transmembrane helix</keyword>
<keyword evidence="1" id="KW-0472">Membrane</keyword>
<reference evidence="2" key="1">
    <citation type="submission" date="2023-07" db="EMBL/GenBank/DDBJ databases">
        <authorList>
            <person name="Kim M.K."/>
        </authorList>
    </citation>
    <scope>NUCLEOTIDE SEQUENCE</scope>
    <source>
        <strain evidence="2">CA1-15</strain>
    </source>
</reference>
<protein>
    <recommendedName>
        <fullName evidence="4">DUF4345 domain-containing protein</fullName>
    </recommendedName>
</protein>